<accession>A0A8D8JNA2</accession>
<evidence type="ECO:0000313" key="2">
    <source>
        <dbReference type="EMBL" id="CAG6573956.1"/>
    </source>
</evidence>
<dbReference type="EMBL" id="HBUE01291045">
    <property type="protein sequence ID" value="CAG6573956.1"/>
    <property type="molecule type" value="Transcribed_RNA"/>
</dbReference>
<feature type="region of interest" description="Disordered" evidence="1">
    <location>
        <begin position="1"/>
        <end position="61"/>
    </location>
</feature>
<protein>
    <submittedName>
        <fullName evidence="2">(northern house mosquito) hypothetical protein</fullName>
    </submittedName>
</protein>
<sequence length="292" mass="31664">MSTEPAPPTARSRPSCRLHPRPGRRNLTKRPIVDAAAGTEGCDGFKRRVNPASKSSSSGSGTCFSELQLMEKVAAESVVLRGLGPEDATSISKRHCHPFNTKSAHSIGGSCWPARCSPRYPTSGSWSPSILLQQSGCAGEGEVCPAGGSNQQQAVHVRSEAAQGSPRTSSNTHHRRSSSKVFRDNPRISRPKSCPSVRVLRKERPAQIGNVLPIVLARFCAIRRKRPVTLASWPVRPLKTTRPSSHTTRIASVPESSCRPVLRRFCRRQTAQWSESSPSEGRSCVSKVQGEA</sequence>
<dbReference type="AlphaFoldDB" id="A0A8D8JNA2"/>
<organism evidence="2">
    <name type="scientific">Culex pipiens</name>
    <name type="common">House mosquito</name>
    <dbReference type="NCBI Taxonomy" id="7175"/>
    <lineage>
        <taxon>Eukaryota</taxon>
        <taxon>Metazoa</taxon>
        <taxon>Ecdysozoa</taxon>
        <taxon>Arthropoda</taxon>
        <taxon>Hexapoda</taxon>
        <taxon>Insecta</taxon>
        <taxon>Pterygota</taxon>
        <taxon>Neoptera</taxon>
        <taxon>Endopterygota</taxon>
        <taxon>Diptera</taxon>
        <taxon>Nematocera</taxon>
        <taxon>Culicoidea</taxon>
        <taxon>Culicidae</taxon>
        <taxon>Culicinae</taxon>
        <taxon>Culicini</taxon>
        <taxon>Culex</taxon>
        <taxon>Culex</taxon>
    </lineage>
</organism>
<proteinExistence type="predicted"/>
<evidence type="ECO:0000256" key="1">
    <source>
        <dbReference type="SAM" id="MobiDB-lite"/>
    </source>
</evidence>
<feature type="region of interest" description="Disordered" evidence="1">
    <location>
        <begin position="269"/>
        <end position="292"/>
    </location>
</feature>
<dbReference type="EMBL" id="HBUE01185352">
    <property type="protein sequence ID" value="CAG6522339.1"/>
    <property type="molecule type" value="Transcribed_RNA"/>
</dbReference>
<feature type="compositionally biased region" description="Basic residues" evidence="1">
    <location>
        <begin position="14"/>
        <end position="28"/>
    </location>
</feature>
<reference evidence="2" key="1">
    <citation type="submission" date="2021-05" db="EMBL/GenBank/DDBJ databases">
        <authorList>
            <person name="Alioto T."/>
            <person name="Alioto T."/>
            <person name="Gomez Garrido J."/>
        </authorList>
    </citation>
    <scope>NUCLEOTIDE SEQUENCE</scope>
</reference>
<feature type="compositionally biased region" description="Polar residues" evidence="1">
    <location>
        <begin position="269"/>
        <end position="280"/>
    </location>
</feature>
<name>A0A8D8JNA2_CULPI</name>
<feature type="region of interest" description="Disordered" evidence="1">
    <location>
        <begin position="143"/>
        <end position="195"/>
    </location>
</feature>